<dbReference type="EMBL" id="CM000366">
    <property type="protein sequence ID" value="EDX16781.1"/>
    <property type="molecule type" value="Genomic_DNA"/>
</dbReference>
<evidence type="ECO:0000256" key="1">
    <source>
        <dbReference type="SAM" id="MobiDB-lite"/>
    </source>
</evidence>
<organism evidence="2 3">
    <name type="scientific">Drosophila simulans</name>
    <name type="common">Fruit fly</name>
    <dbReference type="NCBI Taxonomy" id="7240"/>
    <lineage>
        <taxon>Eukaryota</taxon>
        <taxon>Metazoa</taxon>
        <taxon>Ecdysozoa</taxon>
        <taxon>Arthropoda</taxon>
        <taxon>Hexapoda</taxon>
        <taxon>Insecta</taxon>
        <taxon>Pterygota</taxon>
        <taxon>Neoptera</taxon>
        <taxon>Endopterygota</taxon>
        <taxon>Diptera</taxon>
        <taxon>Brachycera</taxon>
        <taxon>Muscomorpha</taxon>
        <taxon>Ephydroidea</taxon>
        <taxon>Drosophilidae</taxon>
        <taxon>Drosophila</taxon>
        <taxon>Sophophora</taxon>
    </lineage>
</organism>
<dbReference type="HOGENOM" id="CLU_3070955_0_0_1"/>
<sequence length="53" mass="5902">MKLTTTSQYINFSACVVMAMKPVFLPRNRNERRSRKGSGWLGEQDQGPGGGSR</sequence>
<dbReference type="AlphaFoldDB" id="B4R7H0"/>
<accession>B4R7H0</accession>
<evidence type="ECO:0000313" key="2">
    <source>
        <dbReference type="EMBL" id="EDX16781.1"/>
    </source>
</evidence>
<proteinExistence type="predicted"/>
<gene>
    <name evidence="2" type="primary">Dsim\GD16522</name>
    <name evidence="2" type="ORF">Dsim_GD16522</name>
</gene>
<keyword evidence="3" id="KW-1185">Reference proteome</keyword>
<dbReference type="Proteomes" id="UP000000304">
    <property type="component" value="Chromosome X"/>
</dbReference>
<evidence type="ECO:0000313" key="3">
    <source>
        <dbReference type="Proteomes" id="UP000000304"/>
    </source>
</evidence>
<feature type="region of interest" description="Disordered" evidence="1">
    <location>
        <begin position="25"/>
        <end position="53"/>
    </location>
</feature>
<protein>
    <submittedName>
        <fullName evidence="2">GD16522</fullName>
    </submittedName>
</protein>
<reference evidence="2 3" key="1">
    <citation type="journal article" date="2007" name="Nature">
        <title>Evolution of genes and genomes on the Drosophila phylogeny.</title>
        <authorList>
            <consortium name="Drosophila 12 Genomes Consortium"/>
            <person name="Clark A.G."/>
            <person name="Eisen M.B."/>
            <person name="Smith D.R."/>
            <person name="Bergman C.M."/>
            <person name="Oliver B."/>
            <person name="Markow T.A."/>
            <person name="Kaufman T.C."/>
            <person name="Kellis M."/>
            <person name="Gelbart W."/>
            <person name="Iyer V.N."/>
            <person name="Pollard D.A."/>
            <person name="Sackton T.B."/>
            <person name="Larracuente A.M."/>
            <person name="Singh N.D."/>
            <person name="Abad J.P."/>
            <person name="Abt D.N."/>
            <person name="Adryan B."/>
            <person name="Aguade M."/>
            <person name="Akashi H."/>
            <person name="Anderson W.W."/>
            <person name="Aquadro C.F."/>
            <person name="Ardell D.H."/>
            <person name="Arguello R."/>
            <person name="Artieri C.G."/>
            <person name="Barbash D.A."/>
            <person name="Barker D."/>
            <person name="Barsanti P."/>
            <person name="Batterham P."/>
            <person name="Batzoglou S."/>
            <person name="Begun D."/>
            <person name="Bhutkar A."/>
            <person name="Blanco E."/>
            <person name="Bosak S.A."/>
            <person name="Bradley R.K."/>
            <person name="Brand A.D."/>
            <person name="Brent M.R."/>
            <person name="Brooks A.N."/>
            <person name="Brown R.H."/>
            <person name="Butlin R.K."/>
            <person name="Caggese C."/>
            <person name="Calvi B.R."/>
            <person name="Bernardo de Carvalho A."/>
            <person name="Caspi A."/>
            <person name="Castrezana S."/>
            <person name="Celniker S.E."/>
            <person name="Chang J.L."/>
            <person name="Chapple C."/>
            <person name="Chatterji S."/>
            <person name="Chinwalla A."/>
            <person name="Civetta A."/>
            <person name="Clifton S.W."/>
            <person name="Comeron J.M."/>
            <person name="Costello J.C."/>
            <person name="Coyne J.A."/>
            <person name="Daub J."/>
            <person name="David R.G."/>
            <person name="Delcher A.L."/>
            <person name="Delehaunty K."/>
            <person name="Do C.B."/>
            <person name="Ebling H."/>
            <person name="Edwards K."/>
            <person name="Eickbush T."/>
            <person name="Evans J.D."/>
            <person name="Filipski A."/>
            <person name="Findeiss S."/>
            <person name="Freyhult E."/>
            <person name="Fulton L."/>
            <person name="Fulton R."/>
            <person name="Garcia A.C."/>
            <person name="Gardiner A."/>
            <person name="Garfield D.A."/>
            <person name="Garvin B.E."/>
            <person name="Gibson G."/>
            <person name="Gilbert D."/>
            <person name="Gnerre S."/>
            <person name="Godfrey J."/>
            <person name="Good R."/>
            <person name="Gotea V."/>
            <person name="Gravely B."/>
            <person name="Greenberg A.J."/>
            <person name="Griffiths-Jones S."/>
            <person name="Gross S."/>
            <person name="Guigo R."/>
            <person name="Gustafson E.A."/>
            <person name="Haerty W."/>
            <person name="Hahn M.W."/>
            <person name="Halligan D.L."/>
            <person name="Halpern A.L."/>
            <person name="Halter G.M."/>
            <person name="Han M.V."/>
            <person name="Heger A."/>
            <person name="Hillier L."/>
            <person name="Hinrichs A.S."/>
            <person name="Holmes I."/>
            <person name="Hoskins R.A."/>
            <person name="Hubisz M.J."/>
            <person name="Hultmark D."/>
            <person name="Huntley M.A."/>
            <person name="Jaffe D.B."/>
            <person name="Jagadeeshan S."/>
            <person name="Jeck W.R."/>
            <person name="Johnson J."/>
            <person name="Jones C.D."/>
            <person name="Jordan W.C."/>
            <person name="Karpen G.H."/>
            <person name="Kataoka E."/>
            <person name="Keightley P.D."/>
            <person name="Kheradpour P."/>
            <person name="Kirkness E.F."/>
            <person name="Koerich L.B."/>
            <person name="Kristiansen K."/>
            <person name="Kudrna D."/>
            <person name="Kulathinal R.J."/>
            <person name="Kumar S."/>
            <person name="Kwok R."/>
            <person name="Lander E."/>
            <person name="Langley C.H."/>
            <person name="Lapoint R."/>
            <person name="Lazzaro B.P."/>
            <person name="Lee S.J."/>
            <person name="Levesque L."/>
            <person name="Li R."/>
            <person name="Lin C.F."/>
            <person name="Lin M.F."/>
            <person name="Lindblad-Toh K."/>
            <person name="Llopart A."/>
            <person name="Long M."/>
            <person name="Low L."/>
            <person name="Lozovsky E."/>
            <person name="Lu J."/>
            <person name="Luo M."/>
            <person name="Machado C.A."/>
            <person name="Makalowski W."/>
            <person name="Marzo M."/>
            <person name="Matsuda M."/>
            <person name="Matzkin L."/>
            <person name="McAllister B."/>
            <person name="McBride C.S."/>
            <person name="McKernan B."/>
            <person name="McKernan K."/>
            <person name="Mendez-Lago M."/>
            <person name="Minx P."/>
            <person name="Mollenhauer M.U."/>
            <person name="Montooth K."/>
            <person name="Mount S.M."/>
            <person name="Mu X."/>
            <person name="Myers E."/>
            <person name="Negre B."/>
            <person name="Newfeld S."/>
            <person name="Nielsen R."/>
            <person name="Noor M.A."/>
            <person name="O'Grady P."/>
            <person name="Pachter L."/>
            <person name="Papaceit M."/>
            <person name="Parisi M.J."/>
            <person name="Parisi M."/>
            <person name="Parts L."/>
            <person name="Pedersen J.S."/>
            <person name="Pesole G."/>
            <person name="Phillippy A.M."/>
            <person name="Ponting C.P."/>
            <person name="Pop M."/>
            <person name="Porcelli D."/>
            <person name="Powell J.R."/>
            <person name="Prohaska S."/>
            <person name="Pruitt K."/>
            <person name="Puig M."/>
            <person name="Quesneville H."/>
            <person name="Ram K.R."/>
            <person name="Rand D."/>
            <person name="Rasmussen M.D."/>
            <person name="Reed L.K."/>
            <person name="Reenan R."/>
            <person name="Reily A."/>
            <person name="Remington K.A."/>
            <person name="Rieger T.T."/>
            <person name="Ritchie M.G."/>
            <person name="Robin C."/>
            <person name="Rogers Y.H."/>
            <person name="Rohde C."/>
            <person name="Rozas J."/>
            <person name="Rubenfield M.J."/>
            <person name="Ruiz A."/>
            <person name="Russo S."/>
            <person name="Salzberg S.L."/>
            <person name="Sanchez-Gracia A."/>
            <person name="Saranga D.J."/>
            <person name="Sato H."/>
            <person name="Schaeffer S.W."/>
            <person name="Schatz M.C."/>
            <person name="Schlenke T."/>
            <person name="Schwartz R."/>
            <person name="Segarra C."/>
            <person name="Singh R.S."/>
            <person name="Sirot L."/>
            <person name="Sirota M."/>
            <person name="Sisneros N.B."/>
            <person name="Smith C.D."/>
            <person name="Smith T.F."/>
            <person name="Spieth J."/>
            <person name="Stage D.E."/>
            <person name="Stark A."/>
            <person name="Stephan W."/>
            <person name="Strausberg R.L."/>
            <person name="Strempel S."/>
            <person name="Sturgill D."/>
            <person name="Sutton G."/>
            <person name="Sutton G.G."/>
            <person name="Tao W."/>
            <person name="Teichmann S."/>
            <person name="Tobari Y.N."/>
            <person name="Tomimura Y."/>
            <person name="Tsolas J.M."/>
            <person name="Valente V.L."/>
            <person name="Venter E."/>
            <person name="Venter J.C."/>
            <person name="Vicario S."/>
            <person name="Vieira F.G."/>
            <person name="Vilella A.J."/>
            <person name="Villasante A."/>
            <person name="Walenz B."/>
            <person name="Wang J."/>
            <person name="Wasserman M."/>
            <person name="Watts T."/>
            <person name="Wilson D."/>
            <person name="Wilson R.K."/>
            <person name="Wing R.A."/>
            <person name="Wolfner M.F."/>
            <person name="Wong A."/>
            <person name="Wong G.K."/>
            <person name="Wu C.I."/>
            <person name="Wu G."/>
            <person name="Yamamoto D."/>
            <person name="Yang H.P."/>
            <person name="Yang S.P."/>
            <person name="Yorke J.A."/>
            <person name="Yoshida K."/>
            <person name="Zdobnov E."/>
            <person name="Zhang P."/>
            <person name="Zhang Y."/>
            <person name="Zimin A.V."/>
            <person name="Baldwin J."/>
            <person name="Abdouelleil A."/>
            <person name="Abdulkadir J."/>
            <person name="Abebe A."/>
            <person name="Abera B."/>
            <person name="Abreu J."/>
            <person name="Acer S.C."/>
            <person name="Aftuck L."/>
            <person name="Alexander A."/>
            <person name="An P."/>
            <person name="Anderson E."/>
            <person name="Anderson S."/>
            <person name="Arachi H."/>
            <person name="Azer M."/>
            <person name="Bachantsang P."/>
            <person name="Barry A."/>
            <person name="Bayul T."/>
            <person name="Berlin A."/>
            <person name="Bessette D."/>
            <person name="Bloom T."/>
            <person name="Blye J."/>
            <person name="Boguslavskiy L."/>
            <person name="Bonnet C."/>
            <person name="Boukhgalter B."/>
            <person name="Bourzgui I."/>
            <person name="Brown A."/>
            <person name="Cahill P."/>
            <person name="Channer S."/>
            <person name="Cheshatsang Y."/>
            <person name="Chuda L."/>
            <person name="Citroen M."/>
            <person name="Collymore A."/>
            <person name="Cooke P."/>
            <person name="Costello M."/>
            <person name="D'Aco K."/>
            <person name="Daza R."/>
            <person name="De Haan G."/>
            <person name="DeGray S."/>
            <person name="DeMaso C."/>
            <person name="Dhargay N."/>
            <person name="Dooley K."/>
            <person name="Dooley E."/>
            <person name="Doricent M."/>
            <person name="Dorje P."/>
            <person name="Dorjee K."/>
            <person name="Dupes A."/>
            <person name="Elong R."/>
            <person name="Falk J."/>
            <person name="Farina A."/>
            <person name="Faro S."/>
            <person name="Ferguson D."/>
            <person name="Fisher S."/>
            <person name="Foley C.D."/>
            <person name="Franke A."/>
            <person name="Friedrich D."/>
            <person name="Gadbois L."/>
            <person name="Gearin G."/>
            <person name="Gearin C.R."/>
            <person name="Giannoukos G."/>
            <person name="Goode T."/>
            <person name="Graham J."/>
            <person name="Grandbois E."/>
            <person name="Grewal S."/>
            <person name="Gyaltsen K."/>
            <person name="Hafez N."/>
            <person name="Hagos B."/>
            <person name="Hall J."/>
            <person name="Henson C."/>
            <person name="Hollinger A."/>
            <person name="Honan T."/>
            <person name="Huard M.D."/>
            <person name="Hughes L."/>
            <person name="Hurhula B."/>
            <person name="Husby M.E."/>
            <person name="Kamat A."/>
            <person name="Kanga B."/>
            <person name="Kashin S."/>
            <person name="Khazanovich D."/>
            <person name="Kisner P."/>
            <person name="Lance K."/>
            <person name="Lara M."/>
            <person name="Lee W."/>
            <person name="Lennon N."/>
            <person name="Letendre F."/>
            <person name="LeVine R."/>
            <person name="Lipovsky A."/>
            <person name="Liu X."/>
            <person name="Liu J."/>
            <person name="Liu S."/>
            <person name="Lokyitsang T."/>
            <person name="Lokyitsang Y."/>
            <person name="Lubonja R."/>
            <person name="Lui A."/>
            <person name="MacDonald P."/>
            <person name="Magnisalis V."/>
            <person name="Maru K."/>
            <person name="Matthews C."/>
            <person name="McCusker W."/>
            <person name="McDonough S."/>
            <person name="Mehta T."/>
            <person name="Meldrim J."/>
            <person name="Meneus L."/>
            <person name="Mihai O."/>
            <person name="Mihalev A."/>
            <person name="Mihova T."/>
            <person name="Mittelman R."/>
            <person name="Mlenga V."/>
            <person name="Montmayeur A."/>
            <person name="Mulrain L."/>
            <person name="Navidi A."/>
            <person name="Naylor J."/>
            <person name="Negash T."/>
            <person name="Nguyen T."/>
            <person name="Nguyen N."/>
            <person name="Nicol R."/>
            <person name="Norbu C."/>
            <person name="Norbu N."/>
            <person name="Novod N."/>
            <person name="O'Neill B."/>
            <person name="Osman S."/>
            <person name="Markiewicz E."/>
            <person name="Oyono O.L."/>
            <person name="Patti C."/>
            <person name="Phunkhang P."/>
            <person name="Pierre F."/>
            <person name="Priest M."/>
            <person name="Raghuraman S."/>
            <person name="Rege F."/>
            <person name="Reyes R."/>
            <person name="Rise C."/>
            <person name="Rogov P."/>
            <person name="Ross K."/>
            <person name="Ryan E."/>
            <person name="Settipalli S."/>
            <person name="Shea T."/>
            <person name="Sherpa N."/>
            <person name="Shi L."/>
            <person name="Shih D."/>
            <person name="Sparrow T."/>
            <person name="Spaulding J."/>
            <person name="Stalker J."/>
            <person name="Stange-Thomann N."/>
            <person name="Stavropoulos S."/>
            <person name="Stone C."/>
            <person name="Strader C."/>
            <person name="Tesfaye S."/>
            <person name="Thomson T."/>
            <person name="Thoulutsang Y."/>
            <person name="Thoulutsang D."/>
            <person name="Topham K."/>
            <person name="Topping I."/>
            <person name="Tsamla T."/>
            <person name="Vassiliev H."/>
            <person name="Vo A."/>
            <person name="Wangchuk T."/>
            <person name="Wangdi T."/>
            <person name="Weiand M."/>
            <person name="Wilkinson J."/>
            <person name="Wilson A."/>
            <person name="Yadav S."/>
            <person name="Young G."/>
            <person name="Yu Q."/>
            <person name="Zembek L."/>
            <person name="Zhong D."/>
            <person name="Zimmer A."/>
            <person name="Zwirko Z."/>
            <person name="Jaffe D.B."/>
            <person name="Alvarez P."/>
            <person name="Brockman W."/>
            <person name="Butler J."/>
            <person name="Chin C."/>
            <person name="Gnerre S."/>
            <person name="Grabherr M."/>
            <person name="Kleber M."/>
            <person name="Mauceli E."/>
            <person name="MacCallum I."/>
        </authorList>
    </citation>
    <scope>NUCLEOTIDE SEQUENCE [LARGE SCALE GENOMIC DNA]</scope>
    <source>
        <strain evidence="3">white501</strain>
    </source>
</reference>
<name>B4R7H0_DROSI</name>